<reference evidence="1 2" key="1">
    <citation type="submission" date="2016-10" db="EMBL/GenBank/DDBJ databases">
        <title>Complete genome sequences of three Cupriavidus strains isolated from various Malaysian environments.</title>
        <authorList>
            <person name="Abdullah A.A.-A."/>
            <person name="Shafie N.A.H."/>
            <person name="Lau N.S."/>
        </authorList>
    </citation>
    <scope>NUCLEOTIDE SEQUENCE [LARGE SCALE GENOMIC DNA]</scope>
    <source>
        <strain evidence="1 2">USMAA1020</strain>
    </source>
</reference>
<sequence>MTDSSARYLLLAFGFASKCLSRKRATSFGSTSSTRHCPSNSALMNVAMRRYSSCVFGEYFDSLASNHASISAGIVSVGRSSASRLKLARAVYRAVRPSLTRQSLCHFRRMSTKYQAPFFS</sequence>
<keyword evidence="2" id="KW-1185">Reference proteome</keyword>
<evidence type="ECO:0000313" key="1">
    <source>
        <dbReference type="EMBL" id="AOZ06805.1"/>
    </source>
</evidence>
<accession>A0ABN4TP27</accession>
<dbReference type="Proteomes" id="UP000177515">
    <property type="component" value="Chromosome 1"/>
</dbReference>
<evidence type="ECO:0000313" key="2">
    <source>
        <dbReference type="Proteomes" id="UP000177515"/>
    </source>
</evidence>
<evidence type="ECO:0008006" key="3">
    <source>
        <dbReference type="Google" id="ProtNLM"/>
    </source>
</evidence>
<protein>
    <recommendedName>
        <fullName evidence="3">Secreted protein</fullName>
    </recommendedName>
</protein>
<dbReference type="EMBL" id="CP017754">
    <property type="protein sequence ID" value="AOZ06805.1"/>
    <property type="molecule type" value="Genomic_DNA"/>
</dbReference>
<name>A0ABN4TP27_9BURK</name>
<gene>
    <name evidence="1" type="ORF">BKK80_13985</name>
</gene>
<proteinExistence type="predicted"/>
<organism evidence="1 2">
    <name type="scientific">Cupriavidus malaysiensis</name>
    <dbReference type="NCBI Taxonomy" id="367825"/>
    <lineage>
        <taxon>Bacteria</taxon>
        <taxon>Pseudomonadati</taxon>
        <taxon>Pseudomonadota</taxon>
        <taxon>Betaproteobacteria</taxon>
        <taxon>Burkholderiales</taxon>
        <taxon>Burkholderiaceae</taxon>
        <taxon>Cupriavidus</taxon>
    </lineage>
</organism>